<evidence type="ECO:0000313" key="3">
    <source>
        <dbReference type="EMBL" id="RCI09146.1"/>
    </source>
</evidence>
<dbReference type="AlphaFoldDB" id="A0A367L3Z0"/>
<dbReference type="EMBL" id="LKCN02000016">
    <property type="protein sequence ID" value="RCI09146.1"/>
    <property type="molecule type" value="Genomic_DNA"/>
</dbReference>
<feature type="signal peptide" evidence="2">
    <location>
        <begin position="1"/>
        <end position="30"/>
    </location>
</feature>
<feature type="compositionally biased region" description="Polar residues" evidence="1">
    <location>
        <begin position="114"/>
        <end position="127"/>
    </location>
</feature>
<feature type="non-terminal residue" evidence="3">
    <location>
        <position position="1"/>
    </location>
</feature>
<reference evidence="3 4" key="1">
    <citation type="journal article" date="2015" name="BMC Genomics">
        <title>Insights from the genome of Ophiocordyceps polyrhachis-furcata to pathogenicity and host specificity in insect fungi.</title>
        <authorList>
            <person name="Wichadakul D."/>
            <person name="Kobmoo N."/>
            <person name="Ingsriswang S."/>
            <person name="Tangphatsornruang S."/>
            <person name="Chantasingh D."/>
            <person name="Luangsa-ard J.J."/>
            <person name="Eurwilaichitr L."/>
        </authorList>
    </citation>
    <scope>NUCLEOTIDE SEQUENCE [LARGE SCALE GENOMIC DNA]</scope>
    <source>
        <strain evidence="3 4">BCC 54312</strain>
    </source>
</reference>
<organism evidence="3 4">
    <name type="scientific">Ophiocordyceps polyrhachis-furcata BCC 54312</name>
    <dbReference type="NCBI Taxonomy" id="1330021"/>
    <lineage>
        <taxon>Eukaryota</taxon>
        <taxon>Fungi</taxon>
        <taxon>Dikarya</taxon>
        <taxon>Ascomycota</taxon>
        <taxon>Pezizomycotina</taxon>
        <taxon>Sordariomycetes</taxon>
        <taxon>Hypocreomycetidae</taxon>
        <taxon>Hypocreales</taxon>
        <taxon>Ophiocordycipitaceae</taxon>
        <taxon>Ophiocordyceps</taxon>
    </lineage>
</organism>
<sequence length="285" mass="31166">PLLLHPLHRPSQTAIIYLLLLLLLIRWSRPTPSRHEHRVPAFTPVPAKAIATCRTRARSFAPSRKQTGSGRRSHNTLLHPTSTGSLPPSTAFPAQPCNNNKTPVRRVPPLPSTLIPNATPTTICNSPPTAPGQRARSGSSGRPSNTPSAIRARTFAPRSSAPLTSGCRCRLRAYRSSPRLLACYTNRRCSSTMFRTRPSYAVAFPSLIASSVLLRRSMLLITSASSPYASYSSLIARAPSPSLPTSSSTFSAARVWIYSGVIPLHVPPRTTTWRWSPIRRVAYFA</sequence>
<feature type="compositionally biased region" description="Polar residues" evidence="1">
    <location>
        <begin position="64"/>
        <end position="88"/>
    </location>
</feature>
<evidence type="ECO:0000313" key="4">
    <source>
        <dbReference type="Proteomes" id="UP000253664"/>
    </source>
</evidence>
<comment type="caution">
    <text evidence="3">The sequence shown here is derived from an EMBL/GenBank/DDBJ whole genome shotgun (WGS) entry which is preliminary data.</text>
</comment>
<protein>
    <submittedName>
        <fullName evidence="3">Uncharacterized protein</fullName>
    </submittedName>
</protein>
<evidence type="ECO:0000256" key="2">
    <source>
        <dbReference type="SAM" id="SignalP"/>
    </source>
</evidence>
<feature type="compositionally biased region" description="Polar residues" evidence="1">
    <location>
        <begin position="136"/>
        <end position="148"/>
    </location>
</feature>
<feature type="region of interest" description="Disordered" evidence="1">
    <location>
        <begin position="57"/>
        <end position="164"/>
    </location>
</feature>
<feature type="chain" id="PRO_5016867526" evidence="2">
    <location>
        <begin position="31"/>
        <end position="285"/>
    </location>
</feature>
<proteinExistence type="predicted"/>
<name>A0A367L3Z0_9HYPO</name>
<keyword evidence="4" id="KW-1185">Reference proteome</keyword>
<accession>A0A367L3Z0</accession>
<evidence type="ECO:0000256" key="1">
    <source>
        <dbReference type="SAM" id="MobiDB-lite"/>
    </source>
</evidence>
<dbReference type="Proteomes" id="UP000253664">
    <property type="component" value="Unassembled WGS sequence"/>
</dbReference>
<gene>
    <name evidence="3" type="ORF">L249_1565</name>
</gene>
<keyword evidence="2" id="KW-0732">Signal</keyword>